<dbReference type="GO" id="GO:0005737">
    <property type="term" value="C:cytoplasm"/>
    <property type="evidence" value="ECO:0007669"/>
    <property type="project" value="UniProtKB-SubCell"/>
</dbReference>
<dbReference type="AlphaFoldDB" id="A0A366D0E2"/>
<keyword evidence="5" id="KW-1185">Reference proteome</keyword>
<dbReference type="HAMAP" id="MF_00187">
    <property type="entry name" value="FdhD"/>
    <property type="match status" value="1"/>
</dbReference>
<dbReference type="GO" id="GO:0016783">
    <property type="term" value="F:sulfurtransferase activity"/>
    <property type="evidence" value="ECO:0007669"/>
    <property type="project" value="InterPro"/>
</dbReference>
<evidence type="ECO:0000313" key="4">
    <source>
        <dbReference type="EMBL" id="RBO83511.1"/>
    </source>
</evidence>
<dbReference type="Pfam" id="PF02634">
    <property type="entry name" value="FdhD-NarQ"/>
    <property type="match status" value="1"/>
</dbReference>
<dbReference type="PIRSF" id="PIRSF015626">
    <property type="entry name" value="FdhD"/>
    <property type="match status" value="1"/>
</dbReference>
<dbReference type="PANTHER" id="PTHR30592">
    <property type="entry name" value="FORMATE DEHYDROGENASE"/>
    <property type="match status" value="1"/>
</dbReference>
<dbReference type="InterPro" id="IPR016193">
    <property type="entry name" value="Cytidine_deaminase-like"/>
</dbReference>
<reference evidence="4 5" key="1">
    <citation type="submission" date="2018-06" db="EMBL/GenBank/DDBJ databases">
        <title>Genomic Encyclopedia of Type Strains, Phase III (KMG-III): the genomes of soil and plant-associated and newly described type strains.</title>
        <authorList>
            <person name="Whitman W."/>
        </authorList>
    </citation>
    <scope>NUCLEOTIDE SEQUENCE [LARGE SCALE GENOMIC DNA]</scope>
    <source>
        <strain evidence="4 5">CECT 7732</strain>
    </source>
</reference>
<comment type="subcellular location">
    <subcellularLocation>
        <location evidence="3">Cytoplasm</location>
    </subcellularLocation>
</comment>
<protein>
    <recommendedName>
        <fullName evidence="3">Sulfur carrier protein FdhD</fullName>
    </recommendedName>
</protein>
<evidence type="ECO:0000256" key="1">
    <source>
        <dbReference type="ARBA" id="ARBA00022490"/>
    </source>
</evidence>
<name>A0A366D0E2_9GAMM</name>
<proteinExistence type="inferred from homology"/>
<dbReference type="EMBL" id="QNRF01000004">
    <property type="protein sequence ID" value="RBO83511.1"/>
    <property type="molecule type" value="Genomic_DNA"/>
</dbReference>
<accession>A0A366D0E2</accession>
<dbReference type="RefSeq" id="WP_113874457.1">
    <property type="nucleotide sequence ID" value="NZ_QNRF01000004.1"/>
</dbReference>
<evidence type="ECO:0000256" key="3">
    <source>
        <dbReference type="HAMAP-Rule" id="MF_00187"/>
    </source>
</evidence>
<dbReference type="GO" id="GO:0097163">
    <property type="term" value="F:sulfur carrier activity"/>
    <property type="evidence" value="ECO:0007669"/>
    <property type="project" value="UniProtKB-UniRule"/>
</dbReference>
<organism evidence="4 5">
    <name type="scientific">Marinomonas aquiplantarum</name>
    <dbReference type="NCBI Taxonomy" id="491951"/>
    <lineage>
        <taxon>Bacteria</taxon>
        <taxon>Pseudomonadati</taxon>
        <taxon>Pseudomonadota</taxon>
        <taxon>Gammaproteobacteria</taxon>
        <taxon>Oceanospirillales</taxon>
        <taxon>Oceanospirillaceae</taxon>
        <taxon>Marinomonas</taxon>
    </lineage>
</organism>
<dbReference type="NCBIfam" id="TIGR00129">
    <property type="entry name" value="fdhD_narQ"/>
    <property type="match status" value="1"/>
</dbReference>
<evidence type="ECO:0000313" key="5">
    <source>
        <dbReference type="Proteomes" id="UP000252086"/>
    </source>
</evidence>
<dbReference type="OrthoDB" id="3197277at2"/>
<dbReference type="Proteomes" id="UP000252086">
    <property type="component" value="Unassembled WGS sequence"/>
</dbReference>
<dbReference type="PANTHER" id="PTHR30592:SF1">
    <property type="entry name" value="SULFUR CARRIER PROTEIN FDHD"/>
    <property type="match status" value="1"/>
</dbReference>
<dbReference type="GO" id="GO:0006777">
    <property type="term" value="P:Mo-molybdopterin cofactor biosynthetic process"/>
    <property type="evidence" value="ECO:0007669"/>
    <property type="project" value="UniProtKB-UniRule"/>
</dbReference>
<feature type="active site" description="Cysteine persulfide intermediate" evidence="3">
    <location>
        <position position="119"/>
    </location>
</feature>
<dbReference type="InterPro" id="IPR003786">
    <property type="entry name" value="FdhD"/>
</dbReference>
<dbReference type="Gene3D" id="3.10.20.10">
    <property type="match status" value="1"/>
</dbReference>
<comment type="function">
    <text evidence="3">Required for formate dehydrogenase (FDH) activity. Acts as a sulfur carrier protein that transfers sulfur from IscS to the molybdenum cofactor prior to its insertion into FDH.</text>
</comment>
<keyword evidence="1 3" id="KW-0963">Cytoplasm</keyword>
<gene>
    <name evidence="3" type="primary">fdhD</name>
    <name evidence="4" type="ORF">DFP76_104330</name>
</gene>
<evidence type="ECO:0000256" key="2">
    <source>
        <dbReference type="ARBA" id="ARBA00023150"/>
    </source>
</evidence>
<keyword evidence="2 3" id="KW-0501">Molybdenum cofactor biosynthesis</keyword>
<dbReference type="SUPFAM" id="SSF53927">
    <property type="entry name" value="Cytidine deaminase-like"/>
    <property type="match status" value="1"/>
</dbReference>
<dbReference type="Gene3D" id="3.40.140.10">
    <property type="entry name" value="Cytidine Deaminase, domain 2"/>
    <property type="match status" value="1"/>
</dbReference>
<comment type="caution">
    <text evidence="4">The sequence shown here is derived from an EMBL/GenBank/DDBJ whole genome shotgun (WGS) entry which is preliminary data.</text>
</comment>
<comment type="similarity">
    <text evidence="3">Belongs to the FdhD family.</text>
</comment>
<sequence>MSLDSMKFHGYCSTKFSGEADSLELAYVDLVEEVPLSLSINDIAYAVIMITPVNVEEFALGYALSEGLIQHQQDVRDIDIQPHNSSRNIDGIHINLIISSRRFSEFKSKRKIHLGASGCGLCGIESLDQAFPSLMPLEPSKCLSAELLGDLRSRLNQAQQLGQKTGALHAALLLSERGDTLVCMEDIGRHNCLDKIIGYAARQGISLHNHSIVMSSRCSTELIQKAVRAGLSHLIHLASPSHLAVKLANQYGLTLIHLTKQNEPRFFAPTARKDNQDDR</sequence>
<comment type="caution">
    <text evidence="3">Lacks conserved residue(s) required for the propagation of feature annotation.</text>
</comment>